<evidence type="ECO:0000256" key="1">
    <source>
        <dbReference type="ARBA" id="ARBA00008791"/>
    </source>
</evidence>
<feature type="domain" description="UspA" evidence="2">
    <location>
        <begin position="2"/>
        <end position="159"/>
    </location>
</feature>
<accession>A0A150J1S5</accession>
<accession>A0A150IM63</accession>
<evidence type="ECO:0000313" key="7">
    <source>
        <dbReference type="Proteomes" id="UP000092401"/>
    </source>
</evidence>
<dbReference type="InterPro" id="IPR014729">
    <property type="entry name" value="Rossmann-like_a/b/a_fold"/>
</dbReference>
<dbReference type="InterPro" id="IPR006016">
    <property type="entry name" value="UspA"/>
</dbReference>
<evidence type="ECO:0000313" key="5">
    <source>
        <dbReference type="EMBL" id="KYC50894.1"/>
    </source>
</evidence>
<evidence type="ECO:0000313" key="3">
    <source>
        <dbReference type="EMBL" id="KYC45978.1"/>
    </source>
</evidence>
<dbReference type="EMBL" id="LNJC01000006">
    <property type="protein sequence ID" value="KYC50894.1"/>
    <property type="molecule type" value="Genomic_DNA"/>
</dbReference>
<proteinExistence type="inferred from homology"/>
<dbReference type="EMBL" id="LNGF01000008">
    <property type="protein sequence ID" value="KYC48237.1"/>
    <property type="molecule type" value="Genomic_DNA"/>
</dbReference>
<comment type="similarity">
    <text evidence="1">Belongs to the universal stress protein A family.</text>
</comment>
<protein>
    <submittedName>
        <fullName evidence="3">Universal stress protein</fullName>
    </submittedName>
</protein>
<dbReference type="PRINTS" id="PR01438">
    <property type="entry name" value="UNVRSLSTRESS"/>
</dbReference>
<dbReference type="AlphaFoldDB" id="A0A150IM63"/>
<dbReference type="PANTHER" id="PTHR46268">
    <property type="entry name" value="STRESS RESPONSE PROTEIN NHAX"/>
    <property type="match status" value="1"/>
</dbReference>
<dbReference type="InterPro" id="IPR006015">
    <property type="entry name" value="Universal_stress_UspA"/>
</dbReference>
<dbReference type="Proteomes" id="UP000092403">
    <property type="component" value="Unassembled WGS sequence"/>
</dbReference>
<evidence type="ECO:0000313" key="4">
    <source>
        <dbReference type="EMBL" id="KYC48237.1"/>
    </source>
</evidence>
<sequence length="159" mass="18056">MKILMCTDGSFYSDSALAYGAQLFCKSQEHEVVVLYVMPKVHEEFKFYERKFNEEVRKLKEVELKNVETMEDLKNLKPVDISFKILENAYKLLMKFGFEPKTKARSGSPANEILAEAEEGKYELIIMGQYGFSKAKRSALGKVASAVVTNSKVPVLIVK</sequence>
<reference evidence="6 7" key="1">
    <citation type="journal article" date="2016" name="ISME J.">
        <title>Chasing the elusive Euryarchaeota class WSA2: genomes reveal a uniquely fastidious methyl-reducing methanogen.</title>
        <authorList>
            <person name="Nobu M.K."/>
            <person name="Narihiro T."/>
            <person name="Kuroda K."/>
            <person name="Mei R."/>
            <person name="Liu W.T."/>
        </authorList>
    </citation>
    <scope>NUCLEOTIDE SEQUENCE [LARGE SCALE GENOMIC DNA]</scope>
    <source>
        <strain evidence="3">B03fssc0709_Meth_Bin005</strain>
        <strain evidence="4">B15fssc0709_Meth_Bin003</strain>
        <strain evidence="5">BMIXfssc0709_Meth_Bin006</strain>
    </source>
</reference>
<organism evidence="3 7">
    <name type="scientific">Candidatus Methanofastidiosum methylothiophilum</name>
    <dbReference type="NCBI Taxonomy" id="1705564"/>
    <lineage>
        <taxon>Archaea</taxon>
        <taxon>Methanobacteriati</taxon>
        <taxon>Methanobacteriota</taxon>
        <taxon>Stenosarchaea group</taxon>
        <taxon>Candidatus Methanofastidiosia</taxon>
        <taxon>Candidatus Methanofastidiosales</taxon>
        <taxon>Candidatus Methanofastidiosaceae</taxon>
        <taxon>Candidatus Methanofastidiosum</taxon>
    </lineage>
</organism>
<comment type="caution">
    <text evidence="3">The sequence shown here is derived from an EMBL/GenBank/DDBJ whole genome shotgun (WGS) entry which is preliminary data.</text>
</comment>
<dbReference type="CDD" id="cd00293">
    <property type="entry name" value="USP-like"/>
    <property type="match status" value="1"/>
</dbReference>
<dbReference type="PANTHER" id="PTHR46268:SF6">
    <property type="entry name" value="UNIVERSAL STRESS PROTEIN UP12"/>
    <property type="match status" value="1"/>
</dbReference>
<dbReference type="Gene3D" id="3.40.50.620">
    <property type="entry name" value="HUPs"/>
    <property type="match status" value="1"/>
</dbReference>
<accession>A0A150ITC2</accession>
<dbReference type="Pfam" id="PF00582">
    <property type="entry name" value="Usp"/>
    <property type="match status" value="1"/>
</dbReference>
<dbReference type="EMBL" id="LNGE01000007">
    <property type="protein sequence ID" value="KYC45978.1"/>
    <property type="molecule type" value="Genomic_DNA"/>
</dbReference>
<dbReference type="Proteomes" id="UP000091929">
    <property type="component" value="Unassembled WGS sequence"/>
</dbReference>
<gene>
    <name evidence="3" type="ORF">APG10_00388</name>
    <name evidence="4" type="ORF">APG11_00476</name>
    <name evidence="5" type="ORF">APG12_00457</name>
</gene>
<name>A0A150IM63_9EURY</name>
<dbReference type="SUPFAM" id="SSF52402">
    <property type="entry name" value="Adenine nucleotide alpha hydrolases-like"/>
    <property type="match status" value="1"/>
</dbReference>
<evidence type="ECO:0000313" key="6">
    <source>
        <dbReference type="Proteomes" id="UP000091929"/>
    </source>
</evidence>
<dbReference type="Proteomes" id="UP000092401">
    <property type="component" value="Unassembled WGS sequence"/>
</dbReference>
<evidence type="ECO:0000259" key="2">
    <source>
        <dbReference type="Pfam" id="PF00582"/>
    </source>
</evidence>